<accession>A0A4Q0YQX3</accession>
<dbReference type="Gene3D" id="3.30.70.1070">
    <property type="entry name" value="Sporulation related repeat"/>
    <property type="match status" value="1"/>
</dbReference>
<dbReference type="OrthoDB" id="8558195at2"/>
<dbReference type="GO" id="GO:0042834">
    <property type="term" value="F:peptidoglycan binding"/>
    <property type="evidence" value="ECO:0007669"/>
    <property type="project" value="InterPro"/>
</dbReference>
<dbReference type="InterPro" id="IPR052521">
    <property type="entry name" value="Cell_div_SPOR-domain"/>
</dbReference>
<keyword evidence="4" id="KW-0132">Cell division</keyword>
<dbReference type="GO" id="GO:0051301">
    <property type="term" value="P:cell division"/>
    <property type="evidence" value="ECO:0007669"/>
    <property type="project" value="UniProtKB-KW"/>
</dbReference>
<dbReference type="AlphaFoldDB" id="A0A4Q0YQX3"/>
<evidence type="ECO:0000313" key="5">
    <source>
        <dbReference type="Proteomes" id="UP000290287"/>
    </source>
</evidence>
<keyword evidence="4" id="KW-0131">Cell cycle</keyword>
<proteinExistence type="predicted"/>
<feature type="compositionally biased region" description="Basic residues" evidence="1">
    <location>
        <begin position="11"/>
        <end position="21"/>
    </location>
</feature>
<evidence type="ECO:0000256" key="1">
    <source>
        <dbReference type="SAM" id="MobiDB-lite"/>
    </source>
</evidence>
<feature type="region of interest" description="Disordered" evidence="1">
    <location>
        <begin position="1"/>
        <end position="29"/>
    </location>
</feature>
<dbReference type="PANTHER" id="PTHR38687">
    <property type="entry name" value="CELL DIVISION PROTEIN DEDD-RELATED"/>
    <property type="match status" value="1"/>
</dbReference>
<name>A0A4Q0YQX3_9GAMM</name>
<dbReference type="Pfam" id="PF05036">
    <property type="entry name" value="SPOR"/>
    <property type="match status" value="1"/>
</dbReference>
<feature type="domain" description="SPOR" evidence="3">
    <location>
        <begin position="104"/>
        <end position="180"/>
    </location>
</feature>
<feature type="region of interest" description="Disordered" evidence="1">
    <location>
        <begin position="61"/>
        <end position="83"/>
    </location>
</feature>
<dbReference type="Proteomes" id="UP000290287">
    <property type="component" value="Unassembled WGS sequence"/>
</dbReference>
<keyword evidence="2" id="KW-0812">Transmembrane</keyword>
<gene>
    <name evidence="4" type="ORF">CS022_09515</name>
</gene>
<keyword evidence="5" id="KW-1185">Reference proteome</keyword>
<dbReference type="SUPFAM" id="SSF110997">
    <property type="entry name" value="Sporulation related repeat"/>
    <property type="match status" value="1"/>
</dbReference>
<evidence type="ECO:0000259" key="3">
    <source>
        <dbReference type="PROSITE" id="PS51724"/>
    </source>
</evidence>
<organism evidence="4 5">
    <name type="scientific">Veronia nyctiphanis</name>
    <dbReference type="NCBI Taxonomy" id="1278244"/>
    <lineage>
        <taxon>Bacteria</taxon>
        <taxon>Pseudomonadati</taxon>
        <taxon>Pseudomonadota</taxon>
        <taxon>Gammaproteobacteria</taxon>
        <taxon>Vibrionales</taxon>
        <taxon>Vibrionaceae</taxon>
        <taxon>Veronia</taxon>
    </lineage>
</organism>
<dbReference type="InterPro" id="IPR036680">
    <property type="entry name" value="SPOR-like_sf"/>
</dbReference>
<keyword evidence="2" id="KW-0472">Membrane</keyword>
<feature type="compositionally biased region" description="Basic and acidic residues" evidence="1">
    <location>
        <begin position="71"/>
        <end position="83"/>
    </location>
</feature>
<evidence type="ECO:0000313" key="4">
    <source>
        <dbReference type="EMBL" id="RXJ73472.1"/>
    </source>
</evidence>
<keyword evidence="2" id="KW-1133">Transmembrane helix</keyword>
<dbReference type="PANTHER" id="PTHR38687:SF2">
    <property type="entry name" value="CELL DIVISION PROTEIN FTSN"/>
    <property type="match status" value="1"/>
</dbReference>
<reference evidence="4 5" key="1">
    <citation type="submission" date="2017-10" db="EMBL/GenBank/DDBJ databases">
        <title>Nyctiphanis sp. nov., isolated from the stomach of the euphausiid Nyctiphanes simplex (Hansen, 1911) in the Gulf of California.</title>
        <authorList>
            <person name="Gomez-Gil B."/>
            <person name="Aguilar-Mendez M."/>
            <person name="Lopez-Cortes A."/>
            <person name="Gomez-Gutierrez J."/>
            <person name="Roque A."/>
            <person name="Lang E."/>
            <person name="Gonzalez-Castillo A."/>
        </authorList>
    </citation>
    <scope>NUCLEOTIDE SEQUENCE [LARGE SCALE GENOMIC DNA]</scope>
    <source>
        <strain evidence="4 5">CAIM 600</strain>
    </source>
</reference>
<evidence type="ECO:0000256" key="2">
    <source>
        <dbReference type="SAM" id="Phobius"/>
    </source>
</evidence>
<comment type="caution">
    <text evidence="4">The sequence shown here is derived from an EMBL/GenBank/DDBJ whole genome shotgun (WGS) entry which is preliminary data.</text>
</comment>
<dbReference type="InterPro" id="IPR007730">
    <property type="entry name" value="SPOR-like_dom"/>
</dbReference>
<dbReference type="PROSITE" id="PS51724">
    <property type="entry name" value="SPOR"/>
    <property type="match status" value="1"/>
</dbReference>
<sequence length="181" mass="20654">MAPKDYVKRSTPPRRKPKTAKKPVPSGRGFPKMLALVALVMTGLFAYGLYYLSVSTPPAPEKKAVSKPQLQKKEATLPPKPKESWSYVEELENKEVKVEAKEQKLSSRPYLMQCGAYKLQSQASERKAMIAFQGIESQIRHQGSWYKVVLGPYPQKRKAERDRNLLRKAGIEPCAIWYWTD</sequence>
<dbReference type="EMBL" id="PEIB01000009">
    <property type="protein sequence ID" value="RXJ73472.1"/>
    <property type="molecule type" value="Genomic_DNA"/>
</dbReference>
<dbReference type="RefSeq" id="WP_129122075.1">
    <property type="nucleotide sequence ID" value="NZ_PEIB01000009.1"/>
</dbReference>
<protein>
    <submittedName>
        <fullName evidence="4">Cell division protein</fullName>
    </submittedName>
</protein>
<feature type="transmembrane region" description="Helical" evidence="2">
    <location>
        <begin position="33"/>
        <end position="53"/>
    </location>
</feature>